<feature type="region of interest" description="Disordered" evidence="7">
    <location>
        <begin position="929"/>
        <end position="962"/>
    </location>
</feature>
<dbReference type="GO" id="GO:0051646">
    <property type="term" value="P:mitochondrion localization"/>
    <property type="evidence" value="ECO:0007669"/>
    <property type="project" value="TreeGrafter"/>
</dbReference>
<feature type="region of interest" description="Disordered" evidence="7">
    <location>
        <begin position="122"/>
        <end position="157"/>
    </location>
</feature>
<evidence type="ECO:0000313" key="9">
    <source>
        <dbReference type="EMBL" id="KAG2439243.1"/>
    </source>
</evidence>
<feature type="region of interest" description="Disordered" evidence="7">
    <location>
        <begin position="1274"/>
        <end position="1331"/>
    </location>
</feature>
<feature type="region of interest" description="Disordered" evidence="7">
    <location>
        <begin position="171"/>
        <end position="208"/>
    </location>
</feature>
<accession>A0A835W6K9</accession>
<dbReference type="InterPro" id="IPR027417">
    <property type="entry name" value="P-loop_NTPase"/>
</dbReference>
<sequence>MASGYLAAREAVDKLLADVGGLLADLTSAETPDADAEAEDARRVIDAQVSKFWQGYYELKRRHDESALSVAVLALTKSGKSTLLNSLMGMHVLPMNNVPETARIIRIQHDPAAKEPTLREGVAAPGATSPGGGAGAGGGGWGGRGRSRGSGEGSVVRGEGAVRARLQQLNSAARTSSGPLSPRPSGGLGLSSADGSGSGEQQQQQQPQLLPEGLEELLAGGSGGAAAAAAVGPVGPAAASSVLHITAPLMGLEGWGAEMGRVCLLDTPGPNEAGEEQLKHQVERLLEGVDCVLYLLDYTKLKTAEEEGLFRRLRAINPQLVARLSSRLFFIVNKVDACETSEGLDPDQVREYVADLVTRQLGGAAAGAGGGGGGGGGAGCGGDSGGAAAGRGSGSGGEAAGDVLLQRSASAGAGSDAGAAPFRLHPDQVLLLSARNALLARLVLSGRAGPEDLQRFRRLAFGAFGAGGMGGGGGGRGPAAAGPSAEAMRAAAGCLLEGSGVCELEGRVLSFLAAHAGAVKLLATADDLTRLLGQVRNVALACRSCLQRNVAVLQAQVEGLRRELAEAAAAFEEVRGRADAVQTEVVGEIKAHLSTLRRRLFTQIVQALDTDAHAPPPPARSSAPAARWFRVRDKFLSMFTAASSSLPPGSGPSALVPQARSRSRDELAALLLDLHDDLMSQIHSEVSDFWGVLEACAASRHAELLSALNTHLAALSRRVEGAVSEALQVRLDPADIRLRPPSAEELHSDVAELIEKGIRESNEKHIRVGTRTTTERQFRQPAGPPSLCRWGGYWVDVPRTRTVVETYSATVYCLRPEEIANHFIGLVDGAVSASEAALGAYVAALVEAQLAAARERIREYGDRYLDAMNAALAVSARGAEFRGAALAAVDGYLGRLEQLAARGAATQAAAEAAVPGAAAGLMDEVEVYEDMEEEQEEQEQVREEVREEEEREAAAPPPPPELHDLEAAAAAAAAAAVQMDLLLPADEELEVQQAPGDVRAAAADGEVVEGEDEEERVCAQPVAAASDVLGAALEAELEALYGGAVTAGGSGGVGGGAGVESHEEQMRQLSAALSAAMADSVFTSPPAVPEAAEAEAAPAAAMPEAVAEAVAAEVLEGAIPDIDDLAEEEEGLEGWSVAQSGQGSEMVVVAEAQGEEDAAEAAAPEAIEAPPQLPQAQEEEDDKVPAAEAEAAAPAKEVAAAEAVPAAEQPTAAGSLPAAPSMSSSAYTGAPFDYSRAFIEAMSSSEMGASLAPAAPDEPLTMIPLTSAEDAARGAAARAGAAGGVDSPRSAASSGDWQLVGAAGEDELDVAAGEPVGPVAGGSVPEAAGAK</sequence>
<dbReference type="GO" id="GO:0003924">
    <property type="term" value="F:GTPase activity"/>
    <property type="evidence" value="ECO:0007669"/>
    <property type="project" value="InterPro"/>
</dbReference>
<feature type="compositionally biased region" description="Low complexity" evidence="7">
    <location>
        <begin position="1310"/>
        <end position="1331"/>
    </location>
</feature>
<dbReference type="Gene3D" id="3.40.50.300">
    <property type="entry name" value="P-loop containing nucleotide triphosphate hydrolases"/>
    <property type="match status" value="2"/>
</dbReference>
<dbReference type="GO" id="GO:0005525">
    <property type="term" value="F:GTP binding"/>
    <property type="evidence" value="ECO:0007669"/>
    <property type="project" value="UniProtKB-KW"/>
</dbReference>
<dbReference type="OrthoDB" id="9984778at2759"/>
<dbReference type="GO" id="GO:0008053">
    <property type="term" value="P:mitochondrial fusion"/>
    <property type="evidence" value="ECO:0007669"/>
    <property type="project" value="TreeGrafter"/>
</dbReference>
<keyword evidence="4" id="KW-0342">GTP-binding</keyword>
<feature type="compositionally biased region" description="Low complexity" evidence="7">
    <location>
        <begin position="1186"/>
        <end position="1206"/>
    </location>
</feature>
<feature type="compositionally biased region" description="Low complexity" evidence="7">
    <location>
        <begin position="176"/>
        <end position="208"/>
    </location>
</feature>
<dbReference type="CDD" id="cd00882">
    <property type="entry name" value="Ras_like_GTPase"/>
    <property type="match status" value="1"/>
</dbReference>
<feature type="domain" description="Dynamin N-terminal" evidence="8">
    <location>
        <begin position="71"/>
        <end position="313"/>
    </location>
</feature>
<evidence type="ECO:0000256" key="1">
    <source>
        <dbReference type="ARBA" id="ARBA00004370"/>
    </source>
</evidence>
<feature type="compositionally biased region" description="Acidic residues" evidence="7">
    <location>
        <begin position="929"/>
        <end position="938"/>
    </location>
</feature>
<dbReference type="Proteomes" id="UP000650467">
    <property type="component" value="Unassembled WGS sequence"/>
</dbReference>
<keyword evidence="6" id="KW-0175">Coiled coil</keyword>
<protein>
    <recommendedName>
        <fullName evidence="8">Dynamin N-terminal domain-containing protein</fullName>
    </recommendedName>
</protein>
<feature type="compositionally biased region" description="Gly residues" evidence="7">
    <location>
        <begin position="129"/>
        <end position="152"/>
    </location>
</feature>
<organism evidence="9 10">
    <name type="scientific">Chlamydomonas incerta</name>
    <dbReference type="NCBI Taxonomy" id="51695"/>
    <lineage>
        <taxon>Eukaryota</taxon>
        <taxon>Viridiplantae</taxon>
        <taxon>Chlorophyta</taxon>
        <taxon>core chlorophytes</taxon>
        <taxon>Chlorophyceae</taxon>
        <taxon>CS clade</taxon>
        <taxon>Chlamydomonadales</taxon>
        <taxon>Chlamydomonadaceae</taxon>
        <taxon>Chlamydomonas</taxon>
    </lineage>
</organism>
<keyword evidence="10" id="KW-1185">Reference proteome</keyword>
<dbReference type="InterPro" id="IPR027094">
    <property type="entry name" value="Mitofusin_fam"/>
</dbReference>
<evidence type="ECO:0000256" key="7">
    <source>
        <dbReference type="SAM" id="MobiDB-lite"/>
    </source>
</evidence>
<name>A0A835W6K9_CHLIN</name>
<dbReference type="PANTHER" id="PTHR10465">
    <property type="entry name" value="TRANSMEMBRANE GTPASE FZO1"/>
    <property type="match status" value="1"/>
</dbReference>
<dbReference type="SUPFAM" id="SSF52540">
    <property type="entry name" value="P-loop containing nucleoside triphosphate hydrolases"/>
    <property type="match status" value="1"/>
</dbReference>
<evidence type="ECO:0000256" key="5">
    <source>
        <dbReference type="ARBA" id="ARBA00023136"/>
    </source>
</evidence>
<evidence type="ECO:0000256" key="4">
    <source>
        <dbReference type="ARBA" id="ARBA00023134"/>
    </source>
</evidence>
<gene>
    <name evidence="9" type="ORF">HXX76_004604</name>
</gene>
<dbReference type="InterPro" id="IPR045063">
    <property type="entry name" value="Dynamin_N"/>
</dbReference>
<comment type="caution">
    <text evidence="9">The sequence shown here is derived from an EMBL/GenBank/DDBJ whole genome shotgun (WGS) entry which is preliminary data.</text>
</comment>
<evidence type="ECO:0000256" key="3">
    <source>
        <dbReference type="ARBA" id="ARBA00022801"/>
    </source>
</evidence>
<dbReference type="Pfam" id="PF00350">
    <property type="entry name" value="Dynamin_N"/>
    <property type="match status" value="1"/>
</dbReference>
<reference evidence="9" key="1">
    <citation type="journal article" date="2020" name="bioRxiv">
        <title>Comparative genomics of Chlamydomonas.</title>
        <authorList>
            <person name="Craig R.J."/>
            <person name="Hasan A.R."/>
            <person name="Ness R.W."/>
            <person name="Keightley P.D."/>
        </authorList>
    </citation>
    <scope>NUCLEOTIDE SEQUENCE</scope>
    <source>
        <strain evidence="9">SAG 7.73</strain>
    </source>
</reference>
<feature type="coiled-coil region" evidence="6">
    <location>
        <begin position="543"/>
        <end position="577"/>
    </location>
</feature>
<evidence type="ECO:0000256" key="6">
    <source>
        <dbReference type="SAM" id="Coils"/>
    </source>
</evidence>
<evidence type="ECO:0000256" key="2">
    <source>
        <dbReference type="ARBA" id="ARBA00022741"/>
    </source>
</evidence>
<comment type="subcellular location">
    <subcellularLocation>
        <location evidence="1">Membrane</location>
    </subcellularLocation>
</comment>
<dbReference type="PANTHER" id="PTHR10465:SF0">
    <property type="entry name" value="SARCALUMENIN"/>
    <property type="match status" value="1"/>
</dbReference>
<dbReference type="GO" id="GO:0005741">
    <property type="term" value="C:mitochondrial outer membrane"/>
    <property type="evidence" value="ECO:0007669"/>
    <property type="project" value="TreeGrafter"/>
</dbReference>
<evidence type="ECO:0000313" key="10">
    <source>
        <dbReference type="Proteomes" id="UP000650467"/>
    </source>
</evidence>
<feature type="region of interest" description="Disordered" evidence="7">
    <location>
        <begin position="1169"/>
        <end position="1206"/>
    </location>
</feature>
<proteinExistence type="predicted"/>
<keyword evidence="2" id="KW-0547">Nucleotide-binding</keyword>
<dbReference type="EMBL" id="JAEHOC010000008">
    <property type="protein sequence ID" value="KAG2439243.1"/>
    <property type="molecule type" value="Genomic_DNA"/>
</dbReference>
<evidence type="ECO:0000259" key="8">
    <source>
        <dbReference type="Pfam" id="PF00350"/>
    </source>
</evidence>
<keyword evidence="3" id="KW-0378">Hydrolase</keyword>
<keyword evidence="5" id="KW-0472">Membrane</keyword>